<dbReference type="KEGG" id="chya:V22_36810"/>
<sequence length="224" mass="24047">MSQLAGVVQSLILIAPIVAVPALAMLGPQTTSGEQNASPLDDIELEDSFLEPPAEVSVDSAGQMAATEVAPAEQAAEPKPADPRWDFELTNARSETEKASADALLSNSAKTISVSETASSEPNKNDLFASLDSAFGKSPSTSSDRSGAKAQPPLDWDSAIARLRAFGIDDYYLTSGSNSGEFYFSCRMQQRDSQLIRRFEAEADEPLLAVTDVISQLEDWSKRR</sequence>
<dbReference type="OrthoDB" id="211402at2"/>
<gene>
    <name evidence="2" type="ORF">V22_36810</name>
</gene>
<feature type="compositionally biased region" description="Low complexity" evidence="1">
    <location>
        <begin position="65"/>
        <end position="78"/>
    </location>
</feature>
<dbReference type="Proteomes" id="UP000319976">
    <property type="component" value="Chromosome"/>
</dbReference>
<dbReference type="RefSeq" id="WP_145265480.1">
    <property type="nucleotide sequence ID" value="NZ_CP036316.1"/>
</dbReference>
<keyword evidence="3" id="KW-1185">Reference proteome</keyword>
<feature type="region of interest" description="Disordered" evidence="1">
    <location>
        <begin position="30"/>
        <end position="153"/>
    </location>
</feature>
<reference evidence="2 3" key="1">
    <citation type="submission" date="2019-02" db="EMBL/GenBank/DDBJ databases">
        <title>Deep-cultivation of Planctomycetes and their phenomic and genomic characterization uncovers novel biology.</title>
        <authorList>
            <person name="Wiegand S."/>
            <person name="Jogler M."/>
            <person name="Boedeker C."/>
            <person name="Pinto D."/>
            <person name="Vollmers J."/>
            <person name="Rivas-Marin E."/>
            <person name="Kohn T."/>
            <person name="Peeters S.H."/>
            <person name="Heuer A."/>
            <person name="Rast P."/>
            <person name="Oberbeckmann S."/>
            <person name="Bunk B."/>
            <person name="Jeske O."/>
            <person name="Meyerdierks A."/>
            <person name="Storesund J.E."/>
            <person name="Kallscheuer N."/>
            <person name="Luecker S."/>
            <person name="Lage O.M."/>
            <person name="Pohl T."/>
            <person name="Merkel B.J."/>
            <person name="Hornburger P."/>
            <person name="Mueller R.-W."/>
            <person name="Bruemmer F."/>
            <person name="Labrenz M."/>
            <person name="Spormann A.M."/>
            <person name="Op den Camp H."/>
            <person name="Overmann J."/>
            <person name="Amann R."/>
            <person name="Jetten M.S.M."/>
            <person name="Mascher T."/>
            <person name="Medema M.H."/>
            <person name="Devos D.P."/>
            <person name="Kaster A.-K."/>
            <person name="Ovreas L."/>
            <person name="Rohde M."/>
            <person name="Galperin M.Y."/>
            <person name="Jogler C."/>
        </authorList>
    </citation>
    <scope>NUCLEOTIDE SEQUENCE [LARGE SCALE GENOMIC DNA]</scope>
    <source>
        <strain evidence="2 3">V22</strain>
    </source>
</reference>
<protein>
    <submittedName>
        <fullName evidence="2">Uncharacterized protein</fullName>
    </submittedName>
</protein>
<accession>A0A517TDG3</accession>
<evidence type="ECO:0000313" key="2">
    <source>
        <dbReference type="EMBL" id="QDT66414.1"/>
    </source>
</evidence>
<dbReference type="AlphaFoldDB" id="A0A517TDG3"/>
<dbReference type="EMBL" id="CP036316">
    <property type="protein sequence ID" value="QDT66414.1"/>
    <property type="molecule type" value="Genomic_DNA"/>
</dbReference>
<name>A0A517TDG3_9PLAN</name>
<evidence type="ECO:0000256" key="1">
    <source>
        <dbReference type="SAM" id="MobiDB-lite"/>
    </source>
</evidence>
<feature type="compositionally biased region" description="Polar residues" evidence="1">
    <location>
        <begin position="105"/>
        <end position="122"/>
    </location>
</feature>
<evidence type="ECO:0000313" key="3">
    <source>
        <dbReference type="Proteomes" id="UP000319976"/>
    </source>
</evidence>
<proteinExistence type="predicted"/>
<organism evidence="2 3">
    <name type="scientific">Calycomorphotria hydatis</name>
    <dbReference type="NCBI Taxonomy" id="2528027"/>
    <lineage>
        <taxon>Bacteria</taxon>
        <taxon>Pseudomonadati</taxon>
        <taxon>Planctomycetota</taxon>
        <taxon>Planctomycetia</taxon>
        <taxon>Planctomycetales</taxon>
        <taxon>Planctomycetaceae</taxon>
        <taxon>Calycomorphotria</taxon>
    </lineage>
</organism>